<sequence length="238" mass="26415">MAHAPGRARVEPGRTLVFDADDTLWENNVYFERVIADYLDWLAHPSLDRAAVRQVLDDIERANLVSHGYGSAAFLHNLAECFHRLMDRPASDREREEIHGLATDLLAHRIELLPGVADTLTELATRHRLLLLTKGDPAEQQAKIDASGLAHHFAAAAIVPEKDAAVYRELLDRHGVPPASGWMVGNSPRSDILPARSAGMGAVYLPHRSSWVLEHADLDPDDPRILVLSGFEELLLHF</sequence>
<comment type="caution">
    <text evidence="3">The sequence shown here is derived from an EMBL/GenBank/DDBJ whole genome shotgun (WGS) entry which is preliminary data.</text>
</comment>
<evidence type="ECO:0000256" key="1">
    <source>
        <dbReference type="ARBA" id="ARBA00022801"/>
    </source>
</evidence>
<protein>
    <submittedName>
        <fullName evidence="3">Haloacid dehalogenase</fullName>
    </submittedName>
</protein>
<dbReference type="RefSeq" id="WP_188941371.1">
    <property type="nucleotide sequence ID" value="NZ_BMNA01000003.1"/>
</dbReference>
<dbReference type="Gene3D" id="3.40.50.1000">
    <property type="entry name" value="HAD superfamily/HAD-like"/>
    <property type="match status" value="1"/>
</dbReference>
<dbReference type="SFLD" id="SFLDG01129">
    <property type="entry name" value="C1.5:_HAD__Beta-PGM__Phosphata"/>
    <property type="match status" value="1"/>
</dbReference>
<dbReference type="Proteomes" id="UP000655208">
    <property type="component" value="Unassembled WGS sequence"/>
</dbReference>
<dbReference type="InterPro" id="IPR036412">
    <property type="entry name" value="HAD-like_sf"/>
</dbReference>
<dbReference type="Gene3D" id="1.10.150.240">
    <property type="entry name" value="Putative phosphatase, domain 2"/>
    <property type="match status" value="1"/>
</dbReference>
<reference evidence="3" key="1">
    <citation type="journal article" date="2014" name="Int. J. Syst. Evol. Microbiol.">
        <title>Complete genome sequence of Corynebacterium casei LMG S-19264T (=DSM 44701T), isolated from a smear-ripened cheese.</title>
        <authorList>
            <consortium name="US DOE Joint Genome Institute (JGI-PGF)"/>
            <person name="Walter F."/>
            <person name="Albersmeier A."/>
            <person name="Kalinowski J."/>
            <person name="Ruckert C."/>
        </authorList>
    </citation>
    <scope>NUCLEOTIDE SEQUENCE</scope>
    <source>
        <strain evidence="3">CGMCC 4.7308</strain>
    </source>
</reference>
<evidence type="ECO:0000313" key="4">
    <source>
        <dbReference type="Proteomes" id="UP000655208"/>
    </source>
</evidence>
<evidence type="ECO:0000313" key="3">
    <source>
        <dbReference type="EMBL" id="GGM00223.1"/>
    </source>
</evidence>
<dbReference type="GO" id="GO:0016787">
    <property type="term" value="F:hydrolase activity"/>
    <property type="evidence" value="ECO:0007669"/>
    <property type="project" value="UniProtKB-KW"/>
</dbReference>
<dbReference type="InterPro" id="IPR023198">
    <property type="entry name" value="PGP-like_dom2"/>
</dbReference>
<dbReference type="AlphaFoldDB" id="A0A917WF88"/>
<keyword evidence="2" id="KW-0460">Magnesium</keyword>
<dbReference type="InterPro" id="IPR051400">
    <property type="entry name" value="HAD-like_hydrolase"/>
</dbReference>
<keyword evidence="4" id="KW-1185">Reference proteome</keyword>
<accession>A0A917WF88</accession>
<dbReference type="SUPFAM" id="SSF56784">
    <property type="entry name" value="HAD-like"/>
    <property type="match status" value="1"/>
</dbReference>
<name>A0A917WF88_9ACTN</name>
<dbReference type="PANTHER" id="PTHR46470">
    <property type="entry name" value="N-ACYLNEURAMINATE-9-PHOSPHATASE"/>
    <property type="match status" value="1"/>
</dbReference>
<proteinExistence type="predicted"/>
<dbReference type="SFLD" id="SFLDS00003">
    <property type="entry name" value="Haloacid_Dehalogenase"/>
    <property type="match status" value="1"/>
</dbReference>
<evidence type="ECO:0000256" key="2">
    <source>
        <dbReference type="ARBA" id="ARBA00022842"/>
    </source>
</evidence>
<gene>
    <name evidence="3" type="ORF">GCM10011594_20390</name>
</gene>
<keyword evidence="1" id="KW-0378">Hydrolase</keyword>
<dbReference type="Pfam" id="PF00702">
    <property type="entry name" value="Hydrolase"/>
    <property type="match status" value="1"/>
</dbReference>
<reference evidence="3" key="2">
    <citation type="submission" date="2020-09" db="EMBL/GenBank/DDBJ databases">
        <authorList>
            <person name="Sun Q."/>
            <person name="Zhou Y."/>
        </authorList>
    </citation>
    <scope>NUCLEOTIDE SEQUENCE</scope>
    <source>
        <strain evidence="3">CGMCC 4.7308</strain>
    </source>
</reference>
<dbReference type="InterPro" id="IPR023214">
    <property type="entry name" value="HAD_sf"/>
</dbReference>
<organism evidence="3 4">
    <name type="scientific">Nakamurella endophytica</name>
    <dbReference type="NCBI Taxonomy" id="1748367"/>
    <lineage>
        <taxon>Bacteria</taxon>
        <taxon>Bacillati</taxon>
        <taxon>Actinomycetota</taxon>
        <taxon>Actinomycetes</taxon>
        <taxon>Nakamurellales</taxon>
        <taxon>Nakamurellaceae</taxon>
        <taxon>Nakamurella</taxon>
    </lineage>
</organism>
<dbReference type="EMBL" id="BMNA01000003">
    <property type="protein sequence ID" value="GGM00223.1"/>
    <property type="molecule type" value="Genomic_DNA"/>
</dbReference>